<evidence type="ECO:0000313" key="2">
    <source>
        <dbReference type="Proteomes" id="UP001054945"/>
    </source>
</evidence>
<comment type="caution">
    <text evidence="1">The sequence shown here is derived from an EMBL/GenBank/DDBJ whole genome shotgun (WGS) entry which is preliminary data.</text>
</comment>
<name>A0AAV4SPQ5_CAEEX</name>
<keyword evidence="2" id="KW-1185">Reference proteome</keyword>
<accession>A0AAV4SPQ5</accession>
<gene>
    <name evidence="1" type="ORF">CEXT_781441</name>
</gene>
<reference evidence="1 2" key="1">
    <citation type="submission" date="2021-06" db="EMBL/GenBank/DDBJ databases">
        <title>Caerostris extrusa draft genome.</title>
        <authorList>
            <person name="Kono N."/>
            <person name="Arakawa K."/>
        </authorList>
    </citation>
    <scope>NUCLEOTIDE SEQUENCE [LARGE SCALE GENOMIC DNA]</scope>
</reference>
<dbReference type="EMBL" id="BPLR01009771">
    <property type="protein sequence ID" value="GIY34460.1"/>
    <property type="molecule type" value="Genomic_DNA"/>
</dbReference>
<evidence type="ECO:0000313" key="1">
    <source>
        <dbReference type="EMBL" id="GIY34460.1"/>
    </source>
</evidence>
<dbReference type="AlphaFoldDB" id="A0AAV4SPQ5"/>
<sequence>MVERSLSMRESDDLPFSPGKGYLSISLWERSRKYPLNFIRNRKQEAIEEVAIPGTCDQILPIKHRMSGICGCPSATLE</sequence>
<organism evidence="1 2">
    <name type="scientific">Caerostris extrusa</name>
    <name type="common">Bark spider</name>
    <name type="synonym">Caerostris bankana</name>
    <dbReference type="NCBI Taxonomy" id="172846"/>
    <lineage>
        <taxon>Eukaryota</taxon>
        <taxon>Metazoa</taxon>
        <taxon>Ecdysozoa</taxon>
        <taxon>Arthropoda</taxon>
        <taxon>Chelicerata</taxon>
        <taxon>Arachnida</taxon>
        <taxon>Araneae</taxon>
        <taxon>Araneomorphae</taxon>
        <taxon>Entelegynae</taxon>
        <taxon>Araneoidea</taxon>
        <taxon>Araneidae</taxon>
        <taxon>Caerostris</taxon>
    </lineage>
</organism>
<protein>
    <submittedName>
        <fullName evidence="1">Uncharacterized protein</fullName>
    </submittedName>
</protein>
<proteinExistence type="predicted"/>
<dbReference type="Proteomes" id="UP001054945">
    <property type="component" value="Unassembled WGS sequence"/>
</dbReference>